<keyword evidence="2" id="KW-0812">Transmembrane</keyword>
<gene>
    <name evidence="3" type="ORF">DAPPUDRAFT_315160</name>
</gene>
<evidence type="ECO:0000313" key="4">
    <source>
        <dbReference type="Proteomes" id="UP000000305"/>
    </source>
</evidence>
<organism evidence="3 4">
    <name type="scientific">Daphnia pulex</name>
    <name type="common">Water flea</name>
    <dbReference type="NCBI Taxonomy" id="6669"/>
    <lineage>
        <taxon>Eukaryota</taxon>
        <taxon>Metazoa</taxon>
        <taxon>Ecdysozoa</taxon>
        <taxon>Arthropoda</taxon>
        <taxon>Crustacea</taxon>
        <taxon>Branchiopoda</taxon>
        <taxon>Diplostraca</taxon>
        <taxon>Cladocera</taxon>
        <taxon>Anomopoda</taxon>
        <taxon>Daphniidae</taxon>
        <taxon>Daphnia</taxon>
    </lineage>
</organism>
<feature type="region of interest" description="Disordered" evidence="1">
    <location>
        <begin position="227"/>
        <end position="342"/>
    </location>
</feature>
<dbReference type="EMBL" id="GL732535">
    <property type="protein sequence ID" value="EFX84054.1"/>
    <property type="molecule type" value="Genomic_DNA"/>
</dbReference>
<dbReference type="eggNOG" id="KOG3656">
    <property type="taxonomic scope" value="Eukaryota"/>
</dbReference>
<sequence>MSSNGPLANFIELATAAAGQDDQCQVCQEFGYQIYATLGSFYIPLAVMAAVYYQIFQAAKRIVDEEKKAQSHLLMTRTNSCAKQKAAAAAAASVGGAGQSLQPVQSSLLVHPLHQPSLCTSAAMVVVRRHSDRRNSSMDSTDHSWVGNHCNGVGRPTTWPPNHDVCISSSSASSCASLMGAVRNESKLPSSQAKEKPKIQEKVQTSGAPHPLSRMDQVNNMSLLDIPRSVSNNCPRRRYSSSAASTAEIHVYDDDDPEGSNRRSRNPSVGNAQLSGAPDLSSTQSTGAAAALHVPSAVPAAPHRNRQSIRTPPHQENQLQRRGSRNRLRFALNKERKVKYQN</sequence>
<proteinExistence type="predicted"/>
<evidence type="ECO:0000256" key="1">
    <source>
        <dbReference type="SAM" id="MobiDB-lite"/>
    </source>
</evidence>
<dbReference type="InParanoid" id="E9G8X8"/>
<feature type="region of interest" description="Disordered" evidence="1">
    <location>
        <begin position="183"/>
        <end position="215"/>
    </location>
</feature>
<dbReference type="HOGENOM" id="CLU_812002_0_0_1"/>
<evidence type="ECO:0008006" key="5">
    <source>
        <dbReference type="Google" id="ProtNLM"/>
    </source>
</evidence>
<feature type="transmembrane region" description="Helical" evidence="2">
    <location>
        <begin position="32"/>
        <end position="53"/>
    </location>
</feature>
<accession>E9G8X8</accession>
<feature type="compositionally biased region" description="Polar residues" evidence="1">
    <location>
        <begin position="266"/>
        <end position="287"/>
    </location>
</feature>
<evidence type="ECO:0000313" key="3">
    <source>
        <dbReference type="EMBL" id="EFX84054.1"/>
    </source>
</evidence>
<evidence type="ECO:0000256" key="2">
    <source>
        <dbReference type="SAM" id="Phobius"/>
    </source>
</evidence>
<keyword evidence="2" id="KW-0472">Membrane</keyword>
<protein>
    <recommendedName>
        <fullName evidence="5">G-protein coupled receptors family 1 profile domain-containing protein</fullName>
    </recommendedName>
</protein>
<dbReference type="Proteomes" id="UP000000305">
    <property type="component" value="Unassembled WGS sequence"/>
</dbReference>
<keyword evidence="2" id="KW-1133">Transmembrane helix</keyword>
<dbReference type="KEGG" id="dpx:DAPPUDRAFT_315160"/>
<feature type="compositionally biased region" description="Polar residues" evidence="1">
    <location>
        <begin position="308"/>
        <end position="321"/>
    </location>
</feature>
<dbReference type="AlphaFoldDB" id="E9G8X8"/>
<name>E9G8X8_DAPPU</name>
<keyword evidence="4" id="KW-1185">Reference proteome</keyword>
<dbReference type="OrthoDB" id="5951059at2759"/>
<reference evidence="3 4" key="1">
    <citation type="journal article" date="2011" name="Science">
        <title>The ecoresponsive genome of Daphnia pulex.</title>
        <authorList>
            <person name="Colbourne J.K."/>
            <person name="Pfrender M.E."/>
            <person name="Gilbert D."/>
            <person name="Thomas W.K."/>
            <person name="Tucker A."/>
            <person name="Oakley T.H."/>
            <person name="Tokishita S."/>
            <person name="Aerts A."/>
            <person name="Arnold G.J."/>
            <person name="Basu M.K."/>
            <person name="Bauer D.J."/>
            <person name="Caceres C.E."/>
            <person name="Carmel L."/>
            <person name="Casola C."/>
            <person name="Choi J.H."/>
            <person name="Detter J.C."/>
            <person name="Dong Q."/>
            <person name="Dusheyko S."/>
            <person name="Eads B.D."/>
            <person name="Frohlich T."/>
            <person name="Geiler-Samerotte K.A."/>
            <person name="Gerlach D."/>
            <person name="Hatcher P."/>
            <person name="Jogdeo S."/>
            <person name="Krijgsveld J."/>
            <person name="Kriventseva E.V."/>
            <person name="Kultz D."/>
            <person name="Laforsch C."/>
            <person name="Lindquist E."/>
            <person name="Lopez J."/>
            <person name="Manak J.R."/>
            <person name="Muller J."/>
            <person name="Pangilinan J."/>
            <person name="Patwardhan R.P."/>
            <person name="Pitluck S."/>
            <person name="Pritham E.J."/>
            <person name="Rechtsteiner A."/>
            <person name="Rho M."/>
            <person name="Rogozin I.B."/>
            <person name="Sakarya O."/>
            <person name="Salamov A."/>
            <person name="Schaack S."/>
            <person name="Shapiro H."/>
            <person name="Shiga Y."/>
            <person name="Skalitzky C."/>
            <person name="Smith Z."/>
            <person name="Souvorov A."/>
            <person name="Sung W."/>
            <person name="Tang Z."/>
            <person name="Tsuchiya D."/>
            <person name="Tu H."/>
            <person name="Vos H."/>
            <person name="Wang M."/>
            <person name="Wolf Y.I."/>
            <person name="Yamagata H."/>
            <person name="Yamada T."/>
            <person name="Ye Y."/>
            <person name="Shaw J.R."/>
            <person name="Andrews J."/>
            <person name="Crease T.J."/>
            <person name="Tang H."/>
            <person name="Lucas S.M."/>
            <person name="Robertson H.M."/>
            <person name="Bork P."/>
            <person name="Koonin E.V."/>
            <person name="Zdobnov E.M."/>
            <person name="Grigoriev I.V."/>
            <person name="Lynch M."/>
            <person name="Boore J.L."/>
        </authorList>
    </citation>
    <scope>NUCLEOTIDE SEQUENCE [LARGE SCALE GENOMIC DNA]</scope>
</reference>